<dbReference type="SUPFAM" id="SSF140860">
    <property type="entry name" value="Pseudo ankyrin repeat-like"/>
    <property type="match status" value="1"/>
</dbReference>
<reference evidence="1 2" key="1">
    <citation type="journal article" date="2006" name="Science">
        <title>Phytophthora genome sequences uncover evolutionary origins and mechanisms of pathogenesis.</title>
        <authorList>
            <person name="Tyler B.M."/>
            <person name="Tripathy S."/>
            <person name="Zhang X."/>
            <person name="Dehal P."/>
            <person name="Jiang R.H."/>
            <person name="Aerts A."/>
            <person name="Arredondo F.D."/>
            <person name="Baxter L."/>
            <person name="Bensasson D."/>
            <person name="Beynon J.L."/>
            <person name="Chapman J."/>
            <person name="Damasceno C.M."/>
            <person name="Dorrance A.E."/>
            <person name="Dou D."/>
            <person name="Dickerman A.W."/>
            <person name="Dubchak I.L."/>
            <person name="Garbelotto M."/>
            <person name="Gijzen M."/>
            <person name="Gordon S.G."/>
            <person name="Govers F."/>
            <person name="Grunwald N.J."/>
            <person name="Huang W."/>
            <person name="Ivors K.L."/>
            <person name="Jones R.W."/>
            <person name="Kamoun S."/>
            <person name="Krampis K."/>
            <person name="Lamour K.H."/>
            <person name="Lee M.K."/>
            <person name="McDonald W.H."/>
            <person name="Medina M."/>
            <person name="Meijer H.J."/>
            <person name="Nordberg E.K."/>
            <person name="Maclean D.J."/>
            <person name="Ospina-Giraldo M.D."/>
            <person name="Morris P.F."/>
            <person name="Phuntumart V."/>
            <person name="Putnam N.H."/>
            <person name="Rash S."/>
            <person name="Rose J.K."/>
            <person name="Sakihama Y."/>
            <person name="Salamov A.A."/>
            <person name="Savidor A."/>
            <person name="Scheuring C.F."/>
            <person name="Smith B.M."/>
            <person name="Sobral B.W."/>
            <person name="Terry A."/>
            <person name="Torto-Alalibo T.A."/>
            <person name="Win J."/>
            <person name="Xu Z."/>
            <person name="Zhang H."/>
            <person name="Grigoriev I.V."/>
            <person name="Rokhsar D.S."/>
            <person name="Boore J.L."/>
        </authorList>
    </citation>
    <scope>NUCLEOTIDE SEQUENCE [LARGE SCALE GENOMIC DNA]</scope>
    <source>
        <strain evidence="1 2">P6497</strain>
    </source>
</reference>
<dbReference type="PANTHER" id="PTHR46586:SF3">
    <property type="entry name" value="ANKYRIN REPEAT-CONTAINING PROTEIN"/>
    <property type="match status" value="1"/>
</dbReference>
<protein>
    <submittedName>
        <fullName evidence="1">Uncharacterized protein</fullName>
    </submittedName>
</protein>
<dbReference type="InterPro" id="IPR002110">
    <property type="entry name" value="Ankyrin_rpt"/>
</dbReference>
<dbReference type="AlphaFoldDB" id="G4YXB2"/>
<dbReference type="InterPro" id="IPR036770">
    <property type="entry name" value="Ankyrin_rpt-contain_sf"/>
</dbReference>
<gene>
    <name evidence="1" type="ORF">PHYSODRAFT_443830</name>
</gene>
<sequence>SPMSFTSSIDSAVYNELHLVVRVYDSELSWTTAAMDGAAARGKDKVVQWLHTNRPEGCSGQAFLEAAANNHLNVLKVLYGYYPALSNPCEEIVVAATAGHARIVRFL</sequence>
<dbReference type="PANTHER" id="PTHR46586">
    <property type="entry name" value="ANKYRIN REPEAT-CONTAINING PROTEIN"/>
    <property type="match status" value="1"/>
</dbReference>
<keyword evidence="2" id="KW-1185">Reference proteome</keyword>
<dbReference type="RefSeq" id="XP_009521434.1">
    <property type="nucleotide sequence ID" value="XM_009523139.1"/>
</dbReference>
<evidence type="ECO:0000313" key="1">
    <source>
        <dbReference type="EMBL" id="EGZ26146.1"/>
    </source>
</evidence>
<feature type="non-terminal residue" evidence="1">
    <location>
        <position position="1"/>
    </location>
</feature>
<proteinExistence type="predicted"/>
<feature type="non-terminal residue" evidence="1">
    <location>
        <position position="107"/>
    </location>
</feature>
<dbReference type="GeneID" id="20652731"/>
<dbReference type="Proteomes" id="UP000002640">
    <property type="component" value="Unassembled WGS sequence"/>
</dbReference>
<dbReference type="Pfam" id="PF13637">
    <property type="entry name" value="Ank_4"/>
    <property type="match status" value="1"/>
</dbReference>
<accession>G4YXB2</accession>
<organism evidence="1 2">
    <name type="scientific">Phytophthora sojae (strain P6497)</name>
    <name type="common">Soybean stem and root rot agent</name>
    <name type="synonym">Phytophthora megasperma f. sp. glycines</name>
    <dbReference type="NCBI Taxonomy" id="1094619"/>
    <lineage>
        <taxon>Eukaryota</taxon>
        <taxon>Sar</taxon>
        <taxon>Stramenopiles</taxon>
        <taxon>Oomycota</taxon>
        <taxon>Peronosporomycetes</taxon>
        <taxon>Peronosporales</taxon>
        <taxon>Peronosporaceae</taxon>
        <taxon>Phytophthora</taxon>
    </lineage>
</organism>
<name>G4YXB2_PHYSP</name>
<dbReference type="InterPro" id="IPR052050">
    <property type="entry name" value="SecEffector_AnkRepeat"/>
</dbReference>
<dbReference type="Gene3D" id="1.25.40.20">
    <property type="entry name" value="Ankyrin repeat-containing domain"/>
    <property type="match status" value="1"/>
</dbReference>
<dbReference type="KEGG" id="psoj:PHYSODRAFT_443830"/>
<evidence type="ECO:0000313" key="2">
    <source>
        <dbReference type="Proteomes" id="UP000002640"/>
    </source>
</evidence>
<dbReference type="SMR" id="G4YXB2"/>
<dbReference type="EMBL" id="JH159152">
    <property type="protein sequence ID" value="EGZ26146.1"/>
    <property type="molecule type" value="Genomic_DNA"/>
</dbReference>
<dbReference type="InParanoid" id="G4YXB2"/>